<dbReference type="SUPFAM" id="SSF103190">
    <property type="entry name" value="Sensory domain-like"/>
    <property type="match status" value="1"/>
</dbReference>
<evidence type="ECO:0000256" key="7">
    <source>
        <dbReference type="ARBA" id="ARBA00022692"/>
    </source>
</evidence>
<keyword evidence="9 11" id="KW-1133">Transmembrane helix</keyword>
<dbReference type="Pfam" id="PF02743">
    <property type="entry name" value="dCache_1"/>
    <property type="match status" value="1"/>
</dbReference>
<dbReference type="STRING" id="1122184.SAMN02745176_03476"/>
<protein>
    <recommendedName>
        <fullName evidence="3">histidine kinase</fullName>
        <ecNumber evidence="3">2.7.13.3</ecNumber>
    </recommendedName>
</protein>
<sequence>MKLKTRLLLMLLATSLIPLLVFSGVSVASFVSNSKKNTYQLSEIKLEFVKAEISGMLDKYFNTLHIIANQPAIRNFDLENAKKILIDAAKVNPELIIALDDSTGQQVVKSNDDALTHIADREFFKQSMRGTEEYVSDMLVAKATGKLIVICSVPVRHMNNSIVGVLQANIQLDQLSEFVTELSEGSTDVYVLSRQGTVLAHPNMEYVQNQEDFNSLEFIQAGLAGQNATLKTANIEGEEVIVSHALNQQAGWLIVVETPVAMAMSSSYKLLNVCVAMLIAAAIIVGLLGFYFSRRFTKPLVDVSSIIKTIADGDLKDFEVKVNTKDEIGELYHSLKTMTENLRGLVSNIQSVASNLASHSLQLSSTTE</sequence>
<evidence type="ECO:0000256" key="9">
    <source>
        <dbReference type="ARBA" id="ARBA00022989"/>
    </source>
</evidence>
<dbReference type="InterPro" id="IPR003660">
    <property type="entry name" value="HAMP_dom"/>
</dbReference>
<proteinExistence type="predicted"/>
<evidence type="ECO:0000256" key="11">
    <source>
        <dbReference type="SAM" id="Phobius"/>
    </source>
</evidence>
<dbReference type="CDD" id="cd06225">
    <property type="entry name" value="HAMP"/>
    <property type="match status" value="1"/>
</dbReference>
<dbReference type="PROSITE" id="PS50885">
    <property type="entry name" value="HAMP"/>
    <property type="match status" value="1"/>
</dbReference>
<evidence type="ECO:0000256" key="5">
    <source>
        <dbReference type="ARBA" id="ARBA00022553"/>
    </source>
</evidence>
<evidence type="ECO:0000259" key="12">
    <source>
        <dbReference type="PROSITE" id="PS50885"/>
    </source>
</evidence>
<dbReference type="EC" id="2.7.13.3" evidence="3"/>
<dbReference type="EMBL" id="FQZS01000046">
    <property type="protein sequence ID" value="SHJ40750.1"/>
    <property type="molecule type" value="Genomic_DNA"/>
</dbReference>
<dbReference type="GO" id="GO:0000155">
    <property type="term" value="F:phosphorelay sensor kinase activity"/>
    <property type="evidence" value="ECO:0007669"/>
    <property type="project" value="TreeGrafter"/>
</dbReference>
<gene>
    <name evidence="13" type="ORF">SAMN02745176_03476</name>
</gene>
<reference evidence="13 14" key="1">
    <citation type="submission" date="2016-11" db="EMBL/GenBank/DDBJ databases">
        <authorList>
            <person name="Jaros S."/>
            <person name="Januszkiewicz K."/>
            <person name="Wedrychowicz H."/>
        </authorList>
    </citation>
    <scope>NUCLEOTIDE SEQUENCE [LARGE SCALE GENOMIC DNA]</scope>
    <source>
        <strain evidence="13 14">DSM 19022</strain>
    </source>
</reference>
<dbReference type="Gene3D" id="3.30.450.20">
    <property type="entry name" value="PAS domain"/>
    <property type="match status" value="1"/>
</dbReference>
<keyword evidence="7 11" id="KW-0812">Transmembrane</keyword>
<keyword evidence="6" id="KW-0808">Transferase</keyword>
<evidence type="ECO:0000256" key="2">
    <source>
        <dbReference type="ARBA" id="ARBA00004651"/>
    </source>
</evidence>
<evidence type="ECO:0000256" key="4">
    <source>
        <dbReference type="ARBA" id="ARBA00022475"/>
    </source>
</evidence>
<name>A0A1M6J1Z1_9FIRM</name>
<evidence type="ECO:0000256" key="8">
    <source>
        <dbReference type="ARBA" id="ARBA00022777"/>
    </source>
</evidence>
<keyword evidence="10 11" id="KW-0472">Membrane</keyword>
<comment type="subcellular location">
    <subcellularLocation>
        <location evidence="2">Cell membrane</location>
        <topology evidence="2">Multi-pass membrane protein</topology>
    </subcellularLocation>
</comment>
<evidence type="ECO:0000313" key="14">
    <source>
        <dbReference type="Proteomes" id="UP000184442"/>
    </source>
</evidence>
<dbReference type="PANTHER" id="PTHR45528">
    <property type="entry name" value="SENSOR HISTIDINE KINASE CPXA"/>
    <property type="match status" value="1"/>
</dbReference>
<dbReference type="GO" id="GO:0005886">
    <property type="term" value="C:plasma membrane"/>
    <property type="evidence" value="ECO:0007669"/>
    <property type="project" value="UniProtKB-SubCell"/>
</dbReference>
<dbReference type="CDD" id="cd12914">
    <property type="entry name" value="PDC1_DGC_like"/>
    <property type="match status" value="1"/>
</dbReference>
<dbReference type="SUPFAM" id="SSF158472">
    <property type="entry name" value="HAMP domain-like"/>
    <property type="match status" value="1"/>
</dbReference>
<keyword evidence="5" id="KW-0597">Phosphoprotein</keyword>
<dbReference type="Gene3D" id="6.10.340.10">
    <property type="match status" value="1"/>
</dbReference>
<feature type="domain" description="HAMP" evidence="12">
    <location>
        <begin position="294"/>
        <end position="347"/>
    </location>
</feature>
<keyword evidence="4" id="KW-1003">Cell membrane</keyword>
<dbReference type="Pfam" id="PF00672">
    <property type="entry name" value="HAMP"/>
    <property type="match status" value="1"/>
</dbReference>
<evidence type="ECO:0000313" key="13">
    <source>
        <dbReference type="EMBL" id="SHJ40750.1"/>
    </source>
</evidence>
<keyword evidence="14" id="KW-1185">Reference proteome</keyword>
<dbReference type="InterPro" id="IPR029151">
    <property type="entry name" value="Sensor-like_sf"/>
</dbReference>
<dbReference type="InterPro" id="IPR050398">
    <property type="entry name" value="HssS/ArlS-like"/>
</dbReference>
<dbReference type="CDD" id="cd18774">
    <property type="entry name" value="PDC2_HK_sensor"/>
    <property type="match status" value="1"/>
</dbReference>
<dbReference type="Proteomes" id="UP000184442">
    <property type="component" value="Unassembled WGS sequence"/>
</dbReference>
<evidence type="ECO:0000256" key="6">
    <source>
        <dbReference type="ARBA" id="ARBA00022679"/>
    </source>
</evidence>
<evidence type="ECO:0000256" key="3">
    <source>
        <dbReference type="ARBA" id="ARBA00012438"/>
    </source>
</evidence>
<comment type="catalytic activity">
    <reaction evidence="1">
        <text>ATP + protein L-histidine = ADP + protein N-phospho-L-histidine.</text>
        <dbReference type="EC" id="2.7.13.3"/>
    </reaction>
</comment>
<dbReference type="InterPro" id="IPR033479">
    <property type="entry name" value="dCache_1"/>
</dbReference>
<feature type="transmembrane region" description="Helical" evidence="11">
    <location>
        <begin position="270"/>
        <end position="292"/>
    </location>
</feature>
<dbReference type="OrthoDB" id="597657at2"/>
<dbReference type="SMART" id="SM00304">
    <property type="entry name" value="HAMP"/>
    <property type="match status" value="1"/>
</dbReference>
<dbReference type="AlphaFoldDB" id="A0A1M6J1Z1"/>
<evidence type="ECO:0000256" key="1">
    <source>
        <dbReference type="ARBA" id="ARBA00000085"/>
    </source>
</evidence>
<dbReference type="PANTHER" id="PTHR45528:SF10">
    <property type="entry name" value="METHYL-ACCEPTING CHEMOTAXIS PROTEIN"/>
    <property type="match status" value="1"/>
</dbReference>
<feature type="non-terminal residue" evidence="13">
    <location>
        <position position="368"/>
    </location>
</feature>
<accession>A0A1M6J1Z1</accession>
<dbReference type="RefSeq" id="WP_139250035.1">
    <property type="nucleotide sequence ID" value="NZ_FQZS01000046.1"/>
</dbReference>
<organism evidence="13 14">
    <name type="scientific">Lutispora thermophila DSM 19022</name>
    <dbReference type="NCBI Taxonomy" id="1122184"/>
    <lineage>
        <taxon>Bacteria</taxon>
        <taxon>Bacillati</taxon>
        <taxon>Bacillota</taxon>
        <taxon>Clostridia</taxon>
        <taxon>Lutisporales</taxon>
        <taxon>Lutisporaceae</taxon>
        <taxon>Lutispora</taxon>
    </lineage>
</organism>
<keyword evidence="8" id="KW-0418">Kinase</keyword>
<evidence type="ECO:0000256" key="10">
    <source>
        <dbReference type="ARBA" id="ARBA00023136"/>
    </source>
</evidence>